<sequence length="233" mass="25829">MYLSRVTLSLSRMDAIAFASSPYRIHAAVERAFPPEAARTTDRGRILWRLDEVPGAVDEAWLYVLSPDRPDLTHICEQAGMPGSPSWVTKAYAPVLERIASGQLWQFRLKANPARKVFVDKGTRAREGVVGTIQGHVTEAQQRSWLLDRAEAHGFRIAQTEEGFDRLVVSHRKREVFKRKEGVVTLTTAQFDGVLEVTDAEAFRHVLGFGLGRARGFGCGLMTIAPAGESCHA</sequence>
<dbReference type="AlphaFoldDB" id="A0A1Y3XYS3"/>
<dbReference type="InterPro" id="IPR010179">
    <property type="entry name" value="CRISPR-assoc_prot_Cse3"/>
</dbReference>
<dbReference type="Gene3D" id="3.30.70.1200">
    <property type="entry name" value="Crispr-associated protein, domain 1"/>
    <property type="match status" value="1"/>
</dbReference>
<evidence type="ECO:0000313" key="1">
    <source>
        <dbReference type="EMBL" id="OUN89448.1"/>
    </source>
</evidence>
<keyword evidence="2" id="KW-1185">Reference proteome</keyword>
<dbReference type="OrthoDB" id="9795689at2"/>
<name>A0A1Y3XYS3_9ACTN</name>
<dbReference type="Pfam" id="PF08798">
    <property type="entry name" value="CRISPR_assoc"/>
    <property type="match status" value="1"/>
</dbReference>
<dbReference type="NCBIfam" id="TIGR01907">
    <property type="entry name" value="casE_Cse3"/>
    <property type="match status" value="1"/>
</dbReference>
<dbReference type="Gene3D" id="3.30.70.1210">
    <property type="entry name" value="Crispr-associated protein, domain 2"/>
    <property type="match status" value="1"/>
</dbReference>
<protein>
    <submittedName>
        <fullName evidence="1">Type I-E CRISPR-associated protein Cas6/Cse3/CasE</fullName>
    </submittedName>
</protein>
<dbReference type="Proteomes" id="UP000195781">
    <property type="component" value="Unassembled WGS sequence"/>
</dbReference>
<dbReference type="SMART" id="SM01101">
    <property type="entry name" value="CRISPR_assoc"/>
    <property type="match status" value="1"/>
</dbReference>
<proteinExistence type="predicted"/>
<evidence type="ECO:0000313" key="2">
    <source>
        <dbReference type="Proteomes" id="UP000195781"/>
    </source>
</evidence>
<comment type="caution">
    <text evidence="1">The sequence shown here is derived from an EMBL/GenBank/DDBJ whole genome shotgun (WGS) entry which is preliminary data.</text>
</comment>
<dbReference type="EMBL" id="NFIE01000003">
    <property type="protein sequence ID" value="OUN89448.1"/>
    <property type="molecule type" value="Genomic_DNA"/>
</dbReference>
<reference evidence="2" key="1">
    <citation type="submission" date="2017-04" db="EMBL/GenBank/DDBJ databases">
        <title>Function of individual gut microbiota members based on whole genome sequencing of pure cultures obtained from chicken caecum.</title>
        <authorList>
            <person name="Medvecky M."/>
            <person name="Cejkova D."/>
            <person name="Polansky O."/>
            <person name="Karasova D."/>
            <person name="Kubasova T."/>
            <person name="Cizek A."/>
            <person name="Rychlik I."/>
        </authorList>
    </citation>
    <scope>NUCLEOTIDE SEQUENCE [LARGE SCALE GENOMIC DNA]</scope>
    <source>
        <strain evidence="2">An5</strain>
    </source>
</reference>
<accession>A0A1Y3XYS3</accession>
<dbReference type="RefSeq" id="WP_094334899.1">
    <property type="nucleotide sequence ID" value="NZ_NFIE01000003.1"/>
</dbReference>
<organism evidence="1 2">
    <name type="scientific">[Collinsella] massiliensis</name>
    <dbReference type="NCBI Taxonomy" id="1232426"/>
    <lineage>
        <taxon>Bacteria</taxon>
        <taxon>Bacillati</taxon>
        <taxon>Actinomycetota</taxon>
        <taxon>Coriobacteriia</taxon>
        <taxon>Coriobacteriales</taxon>
        <taxon>Coriobacteriaceae</taxon>
        <taxon>Enorma</taxon>
    </lineage>
</organism>
<gene>
    <name evidence="1" type="ORF">B5G02_01455</name>
</gene>
<dbReference type="SUPFAM" id="SSF117987">
    <property type="entry name" value="CRISPR-associated protein"/>
    <property type="match status" value="2"/>
</dbReference>
<dbReference type="CDD" id="cd09727">
    <property type="entry name" value="Cas6_I-E"/>
    <property type="match status" value="1"/>
</dbReference>